<evidence type="ECO:0000256" key="9">
    <source>
        <dbReference type="SAM" id="MobiDB-lite"/>
    </source>
</evidence>
<dbReference type="NCBIfam" id="NF003641">
    <property type="entry name" value="PRK05279.1"/>
    <property type="match status" value="1"/>
</dbReference>
<comment type="subcellular location">
    <subcellularLocation>
        <location evidence="8">Cytoplasm</location>
    </subcellularLocation>
</comment>
<dbReference type="GO" id="GO:0004042">
    <property type="term" value="F:L-glutamate N-acetyltransferase activity"/>
    <property type="evidence" value="ECO:0007669"/>
    <property type="project" value="UniProtKB-UniRule"/>
</dbReference>
<dbReference type="GO" id="GO:0006526">
    <property type="term" value="P:L-arginine biosynthetic process"/>
    <property type="evidence" value="ECO:0007669"/>
    <property type="project" value="UniProtKB-UniRule"/>
</dbReference>
<dbReference type="SUPFAM" id="SSF53633">
    <property type="entry name" value="Carbamate kinase-like"/>
    <property type="match status" value="1"/>
</dbReference>
<evidence type="ECO:0000313" key="12">
    <source>
        <dbReference type="Proteomes" id="UP000538931"/>
    </source>
</evidence>
<dbReference type="AlphaFoldDB" id="A0A7W1X0L0"/>
<keyword evidence="8" id="KW-0963">Cytoplasm</keyword>
<proteinExistence type="inferred from homology"/>
<dbReference type="InterPro" id="IPR010167">
    <property type="entry name" value="NH2A_AcTrfase"/>
</dbReference>
<gene>
    <name evidence="8 11" type="primary">argA</name>
    <name evidence="11" type="ORF">H1S06_14815</name>
</gene>
<dbReference type="PROSITE" id="PS51186">
    <property type="entry name" value="GNAT"/>
    <property type="match status" value="1"/>
</dbReference>
<comment type="similarity">
    <text evidence="2 8">Belongs to the acetyltransferase family. ArgA subfamily.</text>
</comment>
<comment type="catalytic activity">
    <reaction evidence="7 8">
        <text>L-glutamate + acetyl-CoA = N-acetyl-L-glutamate + CoA + H(+)</text>
        <dbReference type="Rhea" id="RHEA:24292"/>
        <dbReference type="ChEBI" id="CHEBI:15378"/>
        <dbReference type="ChEBI" id="CHEBI:29985"/>
        <dbReference type="ChEBI" id="CHEBI:44337"/>
        <dbReference type="ChEBI" id="CHEBI:57287"/>
        <dbReference type="ChEBI" id="CHEBI:57288"/>
        <dbReference type="EC" id="2.3.1.1"/>
    </reaction>
</comment>
<dbReference type="InterPro" id="IPR001048">
    <property type="entry name" value="Asp/Glu/Uridylate_kinase"/>
</dbReference>
<evidence type="ECO:0000256" key="1">
    <source>
        <dbReference type="ARBA" id="ARBA00004925"/>
    </source>
</evidence>
<evidence type="ECO:0000256" key="7">
    <source>
        <dbReference type="ARBA" id="ARBA00048372"/>
    </source>
</evidence>
<comment type="pathway">
    <text evidence="1 8">Amino-acid biosynthesis; L-arginine biosynthesis; N(2)-acetyl-L-ornithine from L-glutamate: step 1/4.</text>
</comment>
<dbReference type="Gene3D" id="3.40.1160.10">
    <property type="entry name" value="Acetylglutamate kinase-like"/>
    <property type="match status" value="1"/>
</dbReference>
<feature type="region of interest" description="Disordered" evidence="9">
    <location>
        <begin position="1"/>
        <end position="20"/>
    </location>
</feature>
<comment type="caution">
    <text evidence="11">The sequence shown here is derived from an EMBL/GenBank/DDBJ whole genome shotgun (WGS) entry which is preliminary data.</text>
</comment>
<dbReference type="UniPathway" id="UPA00068">
    <property type="reaction ID" value="UER00106"/>
</dbReference>
<protein>
    <recommendedName>
        <fullName evidence="8">Amino-acid acetyltransferase</fullName>
        <ecNumber evidence="8">2.3.1.1</ecNumber>
    </recommendedName>
    <alternativeName>
        <fullName evidence="8">N-acetylglutamate synthase</fullName>
        <shortName evidence="8">AGS</shortName>
        <shortName evidence="8">NAGS</shortName>
    </alternativeName>
</protein>
<dbReference type="InterPro" id="IPR016181">
    <property type="entry name" value="Acyl_CoA_acyltransferase"/>
</dbReference>
<dbReference type="CDD" id="cd04237">
    <property type="entry name" value="AAK_NAGS-ABP"/>
    <property type="match status" value="1"/>
</dbReference>
<evidence type="ECO:0000256" key="3">
    <source>
        <dbReference type="ARBA" id="ARBA00022571"/>
    </source>
</evidence>
<name>A0A7W1X0L0_9GAMM</name>
<evidence type="ECO:0000256" key="8">
    <source>
        <dbReference type="HAMAP-Rule" id="MF_01105"/>
    </source>
</evidence>
<organism evidence="11 12">
    <name type="scientific">Marinobacterium marinum</name>
    <dbReference type="NCBI Taxonomy" id="2756129"/>
    <lineage>
        <taxon>Bacteria</taxon>
        <taxon>Pseudomonadati</taxon>
        <taxon>Pseudomonadota</taxon>
        <taxon>Gammaproteobacteria</taxon>
        <taxon>Oceanospirillales</taxon>
        <taxon>Oceanospirillaceae</taxon>
        <taxon>Marinobacterium</taxon>
    </lineage>
</organism>
<accession>A0A7W1X0L0</accession>
<evidence type="ECO:0000313" key="11">
    <source>
        <dbReference type="EMBL" id="MBA4503627.1"/>
    </source>
</evidence>
<keyword evidence="5 8" id="KW-0808">Transferase</keyword>
<dbReference type="InterPro" id="IPR000182">
    <property type="entry name" value="GNAT_dom"/>
</dbReference>
<keyword evidence="12" id="KW-1185">Reference proteome</keyword>
<evidence type="ECO:0000256" key="5">
    <source>
        <dbReference type="ARBA" id="ARBA00022679"/>
    </source>
</evidence>
<dbReference type="HAMAP" id="MF_01105">
    <property type="entry name" value="N_acetyl_glu_synth"/>
    <property type="match status" value="1"/>
</dbReference>
<dbReference type="Pfam" id="PF00696">
    <property type="entry name" value="AA_kinase"/>
    <property type="match status" value="1"/>
</dbReference>
<dbReference type="SUPFAM" id="SSF55729">
    <property type="entry name" value="Acyl-CoA N-acyltransferases (Nat)"/>
    <property type="match status" value="1"/>
</dbReference>
<keyword evidence="4 8" id="KW-0028">Amino-acid biosynthesis</keyword>
<dbReference type="PIRSF" id="PIRSF000423">
    <property type="entry name" value="ArgA"/>
    <property type="match status" value="1"/>
</dbReference>
<dbReference type="PANTHER" id="PTHR30602:SF12">
    <property type="entry name" value="AMINO-ACID ACETYLTRANSFERASE NAGS1, CHLOROPLASTIC-RELATED"/>
    <property type="match status" value="1"/>
</dbReference>
<evidence type="ECO:0000256" key="2">
    <source>
        <dbReference type="ARBA" id="ARBA00009145"/>
    </source>
</evidence>
<dbReference type="Proteomes" id="UP000538931">
    <property type="component" value="Unassembled WGS sequence"/>
</dbReference>
<evidence type="ECO:0000256" key="6">
    <source>
        <dbReference type="ARBA" id="ARBA00023315"/>
    </source>
</evidence>
<evidence type="ECO:0000259" key="10">
    <source>
        <dbReference type="PROSITE" id="PS51186"/>
    </source>
</evidence>
<dbReference type="EMBL" id="JACEMT010000055">
    <property type="protein sequence ID" value="MBA4503627.1"/>
    <property type="molecule type" value="Genomic_DNA"/>
</dbReference>
<dbReference type="Pfam" id="PF00583">
    <property type="entry name" value="Acetyltransf_1"/>
    <property type="match status" value="1"/>
</dbReference>
<feature type="domain" description="N-acetyltransferase" evidence="10">
    <location>
        <begin position="318"/>
        <end position="457"/>
    </location>
</feature>
<evidence type="ECO:0000256" key="4">
    <source>
        <dbReference type="ARBA" id="ARBA00022605"/>
    </source>
</evidence>
<dbReference type="EC" id="2.3.1.1" evidence="8"/>
<dbReference type="NCBIfam" id="TIGR01890">
    <property type="entry name" value="N-Ac-Glu-synth"/>
    <property type="match status" value="1"/>
</dbReference>
<sequence length="465" mass="51314">MDPVPQRLHNEGCTEPDQEPTLSTTHYVDWFRHSSPYINAHRGKTFVLMLSGEAIADANFANTIHDIALLNSLGVRLVLVHGARPQAEQRLQRRGLDTRLHHDLRITSSEILESVIEAVGSLRTEIEARFSMGLANTPMHGARIRICSGNFITARPVGVLDGVDMGHTGELRRVDHEGIRRLLDLNQIVLLSNLGFSPTGEVFNLAVEEVATQTAIALKADKLILFGSQAGIHDSRGELRSELLAETAARLVHQYLARVEDPEKPYSETACLLEAAATACQQGVPRCHLVSYQENGALVTELFTRDGQGTMVVSHSYEQVRPASIEDVGGILELIAPLEEKGILVRRSRERLESEIEQFTVVERDGAIIGCAALYPFTDAAIGELACVAINSGYRGGQRGDRLLAAIEQQARTLGLQQLFVLTTRTAHWFVERGFAAGELEQLPQQKKALYNFQRNSKVFFKSLA</sequence>
<keyword evidence="6 8" id="KW-0012">Acyltransferase</keyword>
<dbReference type="Gene3D" id="3.40.630.30">
    <property type="match status" value="1"/>
</dbReference>
<dbReference type="GO" id="GO:0005737">
    <property type="term" value="C:cytoplasm"/>
    <property type="evidence" value="ECO:0007669"/>
    <property type="project" value="UniProtKB-SubCell"/>
</dbReference>
<dbReference type="InterPro" id="IPR033719">
    <property type="entry name" value="NAGS_kin"/>
</dbReference>
<comment type="miscellaneous">
    <text evidence="8">In bacteria which possess the bifunctional enzyme ornithine acetyltransferase/N-acetylglutamate synthase (ArgJ), ArgA fulfills an anaplerotic role.</text>
</comment>
<keyword evidence="3 8" id="KW-0055">Arginine biosynthesis</keyword>
<dbReference type="InterPro" id="IPR036393">
    <property type="entry name" value="AceGlu_kinase-like_sf"/>
</dbReference>
<dbReference type="PANTHER" id="PTHR30602">
    <property type="entry name" value="AMINO-ACID ACETYLTRANSFERASE"/>
    <property type="match status" value="1"/>
</dbReference>
<reference evidence="11 12" key="1">
    <citation type="submission" date="2020-07" db="EMBL/GenBank/DDBJ databases">
        <title>Bacterium isolated from marien macroalgae.</title>
        <authorList>
            <person name="Zhu K."/>
            <person name="Lu D."/>
            <person name="Du Z."/>
        </authorList>
    </citation>
    <scope>NUCLEOTIDE SEQUENCE [LARGE SCALE GENOMIC DNA]</scope>
    <source>
        <strain evidence="11 12">3-1745</strain>
    </source>
</reference>